<dbReference type="PATRIC" id="fig|1702214.3.peg.1474"/>
<evidence type="ECO:0000259" key="3">
    <source>
        <dbReference type="Pfam" id="PF07510"/>
    </source>
</evidence>
<dbReference type="STRING" id="1702214.AL399_08035"/>
<dbReference type="Proteomes" id="UP000054172">
    <property type="component" value="Unassembled WGS sequence"/>
</dbReference>
<dbReference type="PANTHER" id="PTHR35149">
    <property type="entry name" value="SLL5132 PROTEIN"/>
    <property type="match status" value="1"/>
</dbReference>
<evidence type="ECO:0000313" key="5">
    <source>
        <dbReference type="Proteomes" id="UP000054172"/>
    </source>
</evidence>
<feature type="domain" description="GmrSD restriction endonucleases C-terminal" evidence="3">
    <location>
        <begin position="482"/>
        <end position="635"/>
    </location>
</feature>
<evidence type="ECO:0008006" key="6">
    <source>
        <dbReference type="Google" id="ProtNLM"/>
    </source>
</evidence>
<dbReference type="InterPro" id="IPR004919">
    <property type="entry name" value="GmrSD_N"/>
</dbReference>
<evidence type="ECO:0000256" key="1">
    <source>
        <dbReference type="SAM" id="MobiDB-lite"/>
    </source>
</evidence>
<evidence type="ECO:0000313" key="4">
    <source>
        <dbReference type="EMBL" id="KQM08304.1"/>
    </source>
</evidence>
<name>A0A0Q4B5L0_9BACT</name>
<dbReference type="Pfam" id="PF03235">
    <property type="entry name" value="GmrSD_N"/>
    <property type="match status" value="1"/>
</dbReference>
<protein>
    <recommendedName>
        <fullName evidence="6">DUF262 domain-containing protein</fullName>
    </recommendedName>
</protein>
<sequence>MEGKVQSVEELLGGTSKQLIVPIYQRHYSWEKEQCKQLWEDIIRLHGAPNGKHYLGTTLCAMTSESGENASYIIDGQQRITSIFLLLKALVDVAEREALLERPRRVEEEAERNVQRFLDLAEKPLSEEREAKLRQMEREKAEKMVEAHIECPIDPTRFRNTIRNDLLELPSQGKESFHIRLNECDNNDLQAIFYKPDRLDEINHNIVVMYQFFLSMLKKEIGNKDRWPNGFTVEDFYKLVKRLYVFDICLGNDDNAQAIFESINATGLALADCDKIRNLVLLNVSREKQKHLFTKYWNPTETVFAEKGDMDTFCRYYLMLKLGREVKETQVYASFKDYWNRSVGVEKADQILDDIKHFAEVYSSLLWPRREEHSQLWQILFRMHVPEYMGIPSLFLMSARDYCQKLYADSAEFEVEFVRVLRMVESFLFRRFICECPSNTHTGIFLGLHREVGRLLQEHGGQRGYADCVAEALEGLTGAHRFPRDTEFRNALRTRRIYSLRSPVRNYLFARLNEGVGVEGESFANVYERLRLPQNAEGRYTVEHVMPQTLTEEWRRMLGREAESVHADYLHLLGNLTLTSYNSSYANRPFAEKLHIHKQKVLGLAESPIKLNIHFRNTTKWGKEEIIRRGEYLADLAVELWPWFGQAEIPASFAEEEVKYSLGVQKSLAGYEILAFRFKGRQEAVNVWNAMYQSVYKQLYAELGDDLKLARASISWISTEKPEGDGYLRLSDTLYVARVRTISVEEMLRRLRRLFNFLEISLDDLEFTVKRTSLDNDAEDEEGEPLESDGEEAADNGELF</sequence>
<accession>A0A0Q4B5L0</accession>
<dbReference type="Pfam" id="PF07510">
    <property type="entry name" value="GmrSD_C"/>
    <property type="match status" value="1"/>
</dbReference>
<evidence type="ECO:0000259" key="2">
    <source>
        <dbReference type="Pfam" id="PF03235"/>
    </source>
</evidence>
<organism evidence="4 5">
    <name type="scientific">Candidatus [Bacteroides] periocalifornicus</name>
    <dbReference type="NCBI Taxonomy" id="1702214"/>
    <lineage>
        <taxon>Bacteria</taxon>
        <taxon>Pseudomonadati</taxon>
        <taxon>Bacteroidota</taxon>
    </lineage>
</organism>
<dbReference type="EMBL" id="LIIK01000046">
    <property type="protein sequence ID" value="KQM08304.1"/>
    <property type="molecule type" value="Genomic_DNA"/>
</dbReference>
<keyword evidence="5" id="KW-1185">Reference proteome</keyword>
<dbReference type="PANTHER" id="PTHR35149:SF2">
    <property type="entry name" value="DUF262 DOMAIN-CONTAINING PROTEIN"/>
    <property type="match status" value="1"/>
</dbReference>
<feature type="compositionally biased region" description="Acidic residues" evidence="1">
    <location>
        <begin position="776"/>
        <end position="800"/>
    </location>
</feature>
<reference evidence="4" key="1">
    <citation type="submission" date="2015-08" db="EMBL/GenBank/DDBJ databases">
        <title>Candidatus Bacteriodes Periocalifornicus.</title>
        <authorList>
            <person name="McLean J.S."/>
            <person name="Kelley S."/>
        </authorList>
    </citation>
    <scope>NUCLEOTIDE SEQUENCE [LARGE SCALE GENOMIC DNA]</scope>
    <source>
        <strain evidence="4">12B</strain>
    </source>
</reference>
<comment type="caution">
    <text evidence="4">The sequence shown here is derived from an EMBL/GenBank/DDBJ whole genome shotgun (WGS) entry which is preliminary data.</text>
</comment>
<gene>
    <name evidence="4" type="ORF">AL399_08035</name>
</gene>
<dbReference type="InterPro" id="IPR011089">
    <property type="entry name" value="GmrSD_C"/>
</dbReference>
<dbReference type="AlphaFoldDB" id="A0A0Q4B5L0"/>
<proteinExistence type="predicted"/>
<feature type="domain" description="GmrSD restriction endonucleases N-terminal" evidence="2">
    <location>
        <begin position="8"/>
        <end position="280"/>
    </location>
</feature>
<feature type="region of interest" description="Disordered" evidence="1">
    <location>
        <begin position="773"/>
        <end position="800"/>
    </location>
</feature>